<dbReference type="RefSeq" id="WP_044371407.1">
    <property type="nucleotide sequence ID" value="NZ_CP030930.1"/>
</dbReference>
<dbReference type="EMBL" id="CP030930">
    <property type="protein sequence ID" value="AXI74578.1"/>
    <property type="molecule type" value="Genomic_DNA"/>
</dbReference>
<evidence type="ECO:0000256" key="1">
    <source>
        <dbReference type="SAM" id="MobiDB-lite"/>
    </source>
</evidence>
<sequence>MAKSKKVRDVGTTQKAKGRARLSLSGTKRKGKKVEPSATPHLDALSEEYFDESMLIHGQ</sequence>
<gene>
    <name evidence="2" type="ORF">DTW94_27275</name>
</gene>
<dbReference type="AlphaFoldDB" id="A0AAD0Q8Y2"/>
<evidence type="ECO:0000313" key="2">
    <source>
        <dbReference type="EMBL" id="AXI74578.1"/>
    </source>
</evidence>
<accession>A0AAD0Q8Y2</accession>
<evidence type="ECO:0000313" key="3">
    <source>
        <dbReference type="Proteomes" id="UP000253779"/>
    </source>
</evidence>
<protein>
    <submittedName>
        <fullName evidence="2">Uncharacterized protein</fullName>
    </submittedName>
</protein>
<name>A0AAD0Q8Y2_9ACTN</name>
<proteinExistence type="predicted"/>
<dbReference type="Proteomes" id="UP000253779">
    <property type="component" value="Chromosome"/>
</dbReference>
<feature type="region of interest" description="Disordered" evidence="1">
    <location>
        <begin position="1"/>
        <end position="40"/>
    </location>
</feature>
<reference evidence="2 3" key="1">
    <citation type="submission" date="2018-07" db="EMBL/GenBank/DDBJ databases">
        <title>Complete genome sequence of soil actinomycete Streptomyces cavourensis tj430.</title>
        <authorList>
            <person name="Wang P."/>
            <person name="Huang Y."/>
        </authorList>
    </citation>
    <scope>NUCLEOTIDE SEQUENCE [LARGE SCALE GENOMIC DNA]</scope>
    <source>
        <strain evidence="2 3">TJ430</strain>
    </source>
</reference>
<organism evidence="2 3">
    <name type="scientific">Streptomyces cavourensis</name>
    <dbReference type="NCBI Taxonomy" id="67258"/>
    <lineage>
        <taxon>Bacteria</taxon>
        <taxon>Bacillati</taxon>
        <taxon>Actinomycetota</taxon>
        <taxon>Actinomycetes</taxon>
        <taxon>Kitasatosporales</taxon>
        <taxon>Streptomycetaceae</taxon>
        <taxon>Streptomyces</taxon>
    </lineage>
</organism>